<dbReference type="EMBL" id="BMZE01000002">
    <property type="protein sequence ID" value="GHA21079.1"/>
    <property type="molecule type" value="Genomic_DNA"/>
</dbReference>
<dbReference type="Proteomes" id="UP000646579">
    <property type="component" value="Unassembled WGS sequence"/>
</dbReference>
<dbReference type="PROSITE" id="PS51186">
    <property type="entry name" value="GNAT"/>
    <property type="match status" value="1"/>
</dbReference>
<evidence type="ECO:0000313" key="3">
    <source>
        <dbReference type="Proteomes" id="UP000646579"/>
    </source>
</evidence>
<dbReference type="Pfam" id="PF00583">
    <property type="entry name" value="Acetyltransf_1"/>
    <property type="match status" value="1"/>
</dbReference>
<feature type="domain" description="N-acetyltransferase" evidence="1">
    <location>
        <begin position="6"/>
        <end position="168"/>
    </location>
</feature>
<dbReference type="Gene3D" id="3.40.630.30">
    <property type="match status" value="1"/>
</dbReference>
<name>A0A918VR44_9HYPH</name>
<dbReference type="CDD" id="cd04301">
    <property type="entry name" value="NAT_SF"/>
    <property type="match status" value="1"/>
</dbReference>
<dbReference type="InterPro" id="IPR000182">
    <property type="entry name" value="GNAT_dom"/>
</dbReference>
<dbReference type="SUPFAM" id="SSF55729">
    <property type="entry name" value="Acyl-CoA N-acyltransferases (Nat)"/>
    <property type="match status" value="1"/>
</dbReference>
<reference evidence="2" key="2">
    <citation type="submission" date="2020-09" db="EMBL/GenBank/DDBJ databases">
        <authorList>
            <person name="Sun Q."/>
            <person name="Kim S."/>
        </authorList>
    </citation>
    <scope>NUCLEOTIDE SEQUENCE</scope>
    <source>
        <strain evidence="2">KCTC 32437</strain>
    </source>
</reference>
<protein>
    <submittedName>
        <fullName evidence="2">N-acetyltransferase</fullName>
    </submittedName>
</protein>
<accession>A0A918VR44</accession>
<evidence type="ECO:0000259" key="1">
    <source>
        <dbReference type="PROSITE" id="PS51186"/>
    </source>
</evidence>
<sequence>MAISDIHWRALTMLDMPALADIAAQVHPDYFEDLAVLAEKLTLYPDGARLLEIAGEPAGYLLSHPYPYLSVPPLNRLIGKIPAPADCLYLHDLALLPKARGRGAAGWAVEDLARHAQRQGFSAMALVSVGNSAAFWGRFGFSPVDRPELAAKLASYSETARYMVRPLDRSLPGS</sequence>
<proteinExistence type="predicted"/>
<gene>
    <name evidence="2" type="ORF">GCM10007989_15340</name>
</gene>
<keyword evidence="3" id="KW-1185">Reference proteome</keyword>
<dbReference type="InterPro" id="IPR016181">
    <property type="entry name" value="Acyl_CoA_acyltransferase"/>
</dbReference>
<comment type="caution">
    <text evidence="2">The sequence shown here is derived from an EMBL/GenBank/DDBJ whole genome shotgun (WGS) entry which is preliminary data.</text>
</comment>
<dbReference type="RefSeq" id="WP_189424954.1">
    <property type="nucleotide sequence ID" value="NZ_BMZE01000002.1"/>
</dbReference>
<organism evidence="2 3">
    <name type="scientific">Devosia pacifica</name>
    <dbReference type="NCBI Taxonomy" id="1335967"/>
    <lineage>
        <taxon>Bacteria</taxon>
        <taxon>Pseudomonadati</taxon>
        <taxon>Pseudomonadota</taxon>
        <taxon>Alphaproteobacteria</taxon>
        <taxon>Hyphomicrobiales</taxon>
        <taxon>Devosiaceae</taxon>
        <taxon>Devosia</taxon>
    </lineage>
</organism>
<evidence type="ECO:0000313" key="2">
    <source>
        <dbReference type="EMBL" id="GHA21079.1"/>
    </source>
</evidence>
<dbReference type="GO" id="GO:0016747">
    <property type="term" value="F:acyltransferase activity, transferring groups other than amino-acyl groups"/>
    <property type="evidence" value="ECO:0007669"/>
    <property type="project" value="InterPro"/>
</dbReference>
<dbReference type="AlphaFoldDB" id="A0A918VR44"/>
<reference evidence="2" key="1">
    <citation type="journal article" date="2014" name="Int. J. Syst. Evol. Microbiol.">
        <title>Complete genome sequence of Corynebacterium casei LMG S-19264T (=DSM 44701T), isolated from a smear-ripened cheese.</title>
        <authorList>
            <consortium name="US DOE Joint Genome Institute (JGI-PGF)"/>
            <person name="Walter F."/>
            <person name="Albersmeier A."/>
            <person name="Kalinowski J."/>
            <person name="Ruckert C."/>
        </authorList>
    </citation>
    <scope>NUCLEOTIDE SEQUENCE</scope>
    <source>
        <strain evidence="2">KCTC 32437</strain>
    </source>
</reference>